<protein>
    <submittedName>
        <fullName evidence="1">Uncharacterized protein</fullName>
    </submittedName>
</protein>
<proteinExistence type="predicted"/>
<dbReference type="Gramene" id="OPUNC04G08520.1">
    <property type="protein sequence ID" value="OPUNC04G08520.1"/>
    <property type="gene ID" value="OPUNC04G08520"/>
</dbReference>
<dbReference type="HOGENOM" id="CLU_2254856_0_0_1"/>
<dbReference type="EnsemblPlants" id="OPUNC04G08520.1">
    <property type="protein sequence ID" value="OPUNC04G08520.1"/>
    <property type="gene ID" value="OPUNC04G08520"/>
</dbReference>
<keyword evidence="2" id="KW-1185">Reference proteome</keyword>
<evidence type="ECO:0000313" key="2">
    <source>
        <dbReference type="Proteomes" id="UP000026962"/>
    </source>
</evidence>
<dbReference type="OMA" id="MAEDWRM"/>
<dbReference type="AlphaFoldDB" id="A0A0E0KPT4"/>
<name>A0A0E0KPT4_ORYPU</name>
<dbReference type="eggNOG" id="ENOG502R4FT">
    <property type="taxonomic scope" value="Eukaryota"/>
</dbReference>
<dbReference type="Proteomes" id="UP000026962">
    <property type="component" value="Chromosome 4"/>
</dbReference>
<sequence>MDIAFYNRGGRGIIKHKAAAAGMPAFYPRSPAVVVVAPAAAAVPYSAVAPWPAPAPPPSAVTVGHGGGHAHAGGGDADVDRRAAMYISRVQERLRRERVASEEYWRKRY</sequence>
<accession>A0A0E0KPT4</accession>
<evidence type="ECO:0000313" key="1">
    <source>
        <dbReference type="EnsemblPlants" id="OPUNC04G08520.1"/>
    </source>
</evidence>
<organism evidence="1">
    <name type="scientific">Oryza punctata</name>
    <name type="common">Red rice</name>
    <dbReference type="NCBI Taxonomy" id="4537"/>
    <lineage>
        <taxon>Eukaryota</taxon>
        <taxon>Viridiplantae</taxon>
        <taxon>Streptophyta</taxon>
        <taxon>Embryophyta</taxon>
        <taxon>Tracheophyta</taxon>
        <taxon>Spermatophyta</taxon>
        <taxon>Magnoliopsida</taxon>
        <taxon>Liliopsida</taxon>
        <taxon>Poales</taxon>
        <taxon>Poaceae</taxon>
        <taxon>BOP clade</taxon>
        <taxon>Oryzoideae</taxon>
        <taxon>Oryzeae</taxon>
        <taxon>Oryzinae</taxon>
        <taxon>Oryza</taxon>
    </lineage>
</organism>
<reference evidence="1" key="2">
    <citation type="submission" date="2018-05" db="EMBL/GenBank/DDBJ databases">
        <title>OpunRS2 (Oryza punctata Reference Sequence Version 2).</title>
        <authorList>
            <person name="Zhang J."/>
            <person name="Kudrna D."/>
            <person name="Lee S."/>
            <person name="Talag J."/>
            <person name="Welchert J."/>
            <person name="Wing R.A."/>
        </authorList>
    </citation>
    <scope>NUCLEOTIDE SEQUENCE [LARGE SCALE GENOMIC DNA]</scope>
</reference>
<reference evidence="1" key="1">
    <citation type="submission" date="2015-04" db="UniProtKB">
        <authorList>
            <consortium name="EnsemblPlants"/>
        </authorList>
    </citation>
    <scope>IDENTIFICATION</scope>
</reference>